<feature type="transmembrane region" description="Helical" evidence="10">
    <location>
        <begin position="203"/>
        <end position="225"/>
    </location>
</feature>
<comment type="caution">
    <text evidence="12">The sequence shown here is derived from an EMBL/GenBank/DDBJ whole genome shotgun (WGS) entry which is preliminary data.</text>
</comment>
<evidence type="ECO:0000256" key="1">
    <source>
        <dbReference type="ARBA" id="ARBA00004651"/>
    </source>
</evidence>
<feature type="domain" description="G-protein coupled receptors family 1 profile" evidence="11">
    <location>
        <begin position="50"/>
        <end position="299"/>
    </location>
</feature>
<accession>A0AAD7T7N0</accession>
<evidence type="ECO:0000256" key="4">
    <source>
        <dbReference type="ARBA" id="ARBA00022989"/>
    </source>
</evidence>
<evidence type="ECO:0000256" key="3">
    <source>
        <dbReference type="ARBA" id="ARBA00022692"/>
    </source>
</evidence>
<feature type="transmembrane region" description="Helical" evidence="10">
    <location>
        <begin position="144"/>
        <end position="164"/>
    </location>
</feature>
<dbReference type="InterPro" id="IPR017452">
    <property type="entry name" value="GPCR_Rhodpsn_7TM"/>
</dbReference>
<dbReference type="EMBL" id="JAINUG010000008">
    <property type="protein sequence ID" value="KAJ8415688.1"/>
    <property type="molecule type" value="Genomic_DNA"/>
</dbReference>
<keyword evidence="4 10" id="KW-1133">Transmembrane helix</keyword>
<feature type="transmembrane region" description="Helical" evidence="10">
    <location>
        <begin position="280"/>
        <end position="302"/>
    </location>
</feature>
<evidence type="ECO:0000256" key="10">
    <source>
        <dbReference type="SAM" id="Phobius"/>
    </source>
</evidence>
<feature type="transmembrane region" description="Helical" evidence="10">
    <location>
        <begin position="35"/>
        <end position="59"/>
    </location>
</feature>
<dbReference type="PROSITE" id="PS00237">
    <property type="entry name" value="G_PROTEIN_RECEP_F1_1"/>
    <property type="match status" value="1"/>
</dbReference>
<keyword evidence="13" id="KW-1185">Reference proteome</keyword>
<feature type="transmembrane region" description="Helical" evidence="10">
    <location>
        <begin position="110"/>
        <end position="132"/>
    </location>
</feature>
<dbReference type="GO" id="GO:0009897">
    <property type="term" value="C:external side of plasma membrane"/>
    <property type="evidence" value="ECO:0007669"/>
    <property type="project" value="TreeGrafter"/>
</dbReference>
<feature type="transmembrane region" description="Helical" evidence="10">
    <location>
        <begin position="237"/>
        <end position="260"/>
    </location>
</feature>
<dbReference type="PROSITE" id="PS50262">
    <property type="entry name" value="G_PROTEIN_RECEP_F1_2"/>
    <property type="match status" value="1"/>
</dbReference>
<name>A0AAD7T7N0_9TELE</name>
<keyword evidence="2" id="KW-1003">Cell membrane</keyword>
<dbReference type="Proteomes" id="UP001221898">
    <property type="component" value="Unassembled WGS sequence"/>
</dbReference>
<sequence length="343" mass="38543">MNDTQNTTAEYNFDYNYDNSSPCSIDATPALGPGFLSALLLTVFFLSLTGNGVVLWVLVRFIKLKSLTDVCLLNLAISDLLVALSLPLWVYRATEQALPTVGLCKFIAGAYQMGLYSGLLFVCLMSADRYLAIVHAMAASRARTLRYGVVASAAVWTISTLGALPEFIFTGVFDEDGTLSCQQLYPPEWEKGFKLFRNFGENAMVFFISLPIVLFCYSRILAVLLRSRNSNRHRAMRLVFAIVGLFMLSWVPYSAVVFLFTLQELDIWNECEIYAKTYLALKVTETIALVHCCVNPIIYAFVGEKFRKHLGHLLSRTPFCTRHWQPSAIHRKSSENETSNTNL</sequence>
<dbReference type="PRINTS" id="PR00657">
    <property type="entry name" value="CCCHEMOKINER"/>
</dbReference>
<dbReference type="InterPro" id="IPR000355">
    <property type="entry name" value="Chemokine_rcpt"/>
</dbReference>
<gene>
    <name evidence="12" type="ORF">AAFF_G00402450</name>
</gene>
<dbReference type="CDD" id="cd14984">
    <property type="entry name" value="7tmA_Chemokine_R"/>
    <property type="match status" value="1"/>
</dbReference>
<evidence type="ECO:0000256" key="5">
    <source>
        <dbReference type="ARBA" id="ARBA00023040"/>
    </source>
</evidence>
<evidence type="ECO:0000313" key="13">
    <source>
        <dbReference type="Proteomes" id="UP001221898"/>
    </source>
</evidence>
<keyword evidence="5 9" id="KW-0297">G-protein coupled receptor</keyword>
<dbReference type="Pfam" id="PF00001">
    <property type="entry name" value="7tm_1"/>
    <property type="match status" value="1"/>
</dbReference>
<evidence type="ECO:0000256" key="9">
    <source>
        <dbReference type="RuleBase" id="RU000688"/>
    </source>
</evidence>
<dbReference type="SUPFAM" id="SSF81321">
    <property type="entry name" value="Family A G protein-coupled receptor-like"/>
    <property type="match status" value="1"/>
</dbReference>
<dbReference type="InterPro" id="IPR050119">
    <property type="entry name" value="CCR1-9-like"/>
</dbReference>
<dbReference type="GO" id="GO:0019722">
    <property type="term" value="P:calcium-mediated signaling"/>
    <property type="evidence" value="ECO:0007669"/>
    <property type="project" value="TreeGrafter"/>
</dbReference>
<dbReference type="PANTHER" id="PTHR10489:SF944">
    <property type="entry name" value="C-C CHEMOKINE RECEPTOR TYPE 8-LIKE"/>
    <property type="match status" value="1"/>
</dbReference>
<evidence type="ECO:0000256" key="6">
    <source>
        <dbReference type="ARBA" id="ARBA00023136"/>
    </source>
</evidence>
<dbReference type="PANTHER" id="PTHR10489">
    <property type="entry name" value="CELL ADHESION MOLECULE"/>
    <property type="match status" value="1"/>
</dbReference>
<evidence type="ECO:0000256" key="2">
    <source>
        <dbReference type="ARBA" id="ARBA00022475"/>
    </source>
</evidence>
<dbReference type="GO" id="GO:0019957">
    <property type="term" value="F:C-C chemokine binding"/>
    <property type="evidence" value="ECO:0007669"/>
    <property type="project" value="TreeGrafter"/>
</dbReference>
<dbReference type="GO" id="GO:0060326">
    <property type="term" value="P:cell chemotaxis"/>
    <property type="evidence" value="ECO:0007669"/>
    <property type="project" value="TreeGrafter"/>
</dbReference>
<comment type="subcellular location">
    <subcellularLocation>
        <location evidence="1">Cell membrane</location>
        <topology evidence="1">Multi-pass membrane protein</topology>
    </subcellularLocation>
</comment>
<dbReference type="GO" id="GO:0007204">
    <property type="term" value="P:positive regulation of cytosolic calcium ion concentration"/>
    <property type="evidence" value="ECO:0007669"/>
    <property type="project" value="TreeGrafter"/>
</dbReference>
<organism evidence="12 13">
    <name type="scientific">Aldrovandia affinis</name>
    <dbReference type="NCBI Taxonomy" id="143900"/>
    <lineage>
        <taxon>Eukaryota</taxon>
        <taxon>Metazoa</taxon>
        <taxon>Chordata</taxon>
        <taxon>Craniata</taxon>
        <taxon>Vertebrata</taxon>
        <taxon>Euteleostomi</taxon>
        <taxon>Actinopterygii</taxon>
        <taxon>Neopterygii</taxon>
        <taxon>Teleostei</taxon>
        <taxon>Notacanthiformes</taxon>
        <taxon>Halosauridae</taxon>
        <taxon>Aldrovandia</taxon>
    </lineage>
</organism>
<feature type="transmembrane region" description="Helical" evidence="10">
    <location>
        <begin position="71"/>
        <end position="90"/>
    </location>
</feature>
<evidence type="ECO:0000313" key="12">
    <source>
        <dbReference type="EMBL" id="KAJ8415688.1"/>
    </source>
</evidence>
<comment type="similarity">
    <text evidence="9">Belongs to the G-protein coupled receptor 1 family.</text>
</comment>
<dbReference type="GO" id="GO:0006955">
    <property type="term" value="P:immune response"/>
    <property type="evidence" value="ECO:0007669"/>
    <property type="project" value="TreeGrafter"/>
</dbReference>
<dbReference type="InterPro" id="IPR000276">
    <property type="entry name" value="GPCR_Rhodpsn"/>
</dbReference>
<protein>
    <recommendedName>
        <fullName evidence="11">G-protein coupled receptors family 1 profile domain-containing protein</fullName>
    </recommendedName>
</protein>
<keyword evidence="6 10" id="KW-0472">Membrane</keyword>
<dbReference type="AlphaFoldDB" id="A0AAD7T7N0"/>
<keyword evidence="7 9" id="KW-0675">Receptor</keyword>
<evidence type="ECO:0000259" key="11">
    <source>
        <dbReference type="PROSITE" id="PS50262"/>
    </source>
</evidence>
<reference evidence="12" key="1">
    <citation type="journal article" date="2023" name="Science">
        <title>Genome structures resolve the early diversification of teleost fishes.</title>
        <authorList>
            <person name="Parey E."/>
            <person name="Louis A."/>
            <person name="Montfort J."/>
            <person name="Bouchez O."/>
            <person name="Roques C."/>
            <person name="Iampietro C."/>
            <person name="Lluch J."/>
            <person name="Castinel A."/>
            <person name="Donnadieu C."/>
            <person name="Desvignes T."/>
            <person name="Floi Bucao C."/>
            <person name="Jouanno E."/>
            <person name="Wen M."/>
            <person name="Mejri S."/>
            <person name="Dirks R."/>
            <person name="Jansen H."/>
            <person name="Henkel C."/>
            <person name="Chen W.J."/>
            <person name="Zahm M."/>
            <person name="Cabau C."/>
            <person name="Klopp C."/>
            <person name="Thompson A.W."/>
            <person name="Robinson-Rechavi M."/>
            <person name="Braasch I."/>
            <person name="Lecointre G."/>
            <person name="Bobe J."/>
            <person name="Postlethwait J.H."/>
            <person name="Berthelot C."/>
            <person name="Roest Crollius H."/>
            <person name="Guiguen Y."/>
        </authorList>
    </citation>
    <scope>NUCLEOTIDE SEQUENCE</scope>
    <source>
        <strain evidence="12">NC1722</strain>
    </source>
</reference>
<dbReference type="PRINTS" id="PR00237">
    <property type="entry name" value="GPCRRHODOPSN"/>
</dbReference>
<keyword evidence="3 9" id="KW-0812">Transmembrane</keyword>
<dbReference type="Gene3D" id="1.20.1070.10">
    <property type="entry name" value="Rhodopsin 7-helix transmembrane proteins"/>
    <property type="match status" value="1"/>
</dbReference>
<keyword evidence="8 9" id="KW-0807">Transducer</keyword>
<evidence type="ECO:0000256" key="8">
    <source>
        <dbReference type="ARBA" id="ARBA00023224"/>
    </source>
</evidence>
<evidence type="ECO:0000256" key="7">
    <source>
        <dbReference type="ARBA" id="ARBA00023170"/>
    </source>
</evidence>
<dbReference type="GO" id="GO:0016493">
    <property type="term" value="F:C-C chemokine receptor activity"/>
    <property type="evidence" value="ECO:0007669"/>
    <property type="project" value="TreeGrafter"/>
</dbReference>
<proteinExistence type="inferred from homology"/>